<dbReference type="SUPFAM" id="SSF56176">
    <property type="entry name" value="FAD-binding/transporter-associated domain-like"/>
    <property type="match status" value="1"/>
</dbReference>
<sequence length="981" mass="103280">MPALVQHLAVGVDPAGHVEDRCGSRVLESALLLALLRKQGAEVGEQARLTAFLERRRAGASTVDALLIDACLDPAGMAGQASVRTAGLPMSLGSGTAGRGRLKAVMLSTVLHLLCGAPLHDSDAPGPAGPEGITTFTDVHVLSARIVHAHACGRPGLVSDAERSRLLSLLSRGRNRVLWEASATTYLLGLHAVRTYRPDDPVVVDGVLRLCLAINADDGVPFLDSQDLWLTAVAGLAFTGEQALAPYVPRMADLVAAWQAPDGGWPFATGMRQTDVDTTTRCMEFLHAAGPDRYREALDRASTYLCGIAGPDGGFPTWVSGDAPDLDMTAGAILALAPRAAEHEQLLTAALDFVLNAQHDDGTFERSWTVSESSVILRAVDALHAIPVTDAGLAARIAAATARSLARLVRTQHADGGWGQLPDDPSDVLSTAQAVPVLARHGDPISVSRAVSCLLGKQDADGGFTAPPDQVGPRPLPFDYPVLADLHTLSALRAARLPAAGTRPTPSRAPRADWSALEASLQGVLLTPEQAAYEQARLLVNQRFDDTRPQAIAYPADVHDVVACVDFARTSGVPLALRSGGHSYAGYSTGPGLVLDTSSLNSTAVGGGRAVFGAGVKGGQAHHALAAAGAGLPLGRCPTIGLAGVTLGGGLSAFTRAWGLACDHLEEMEIVTADGRIRHVRADSPSPDGDLFWALCGGGGGNYGAVTALTFATEDIRDLTYARFLVSWPATATADVIRGWTRWNADPATPREVTCAFEQLSDSGIPALPTVTGTFIGTPSDLEPVLDRLASAVGRSETDRVIIPCDYTRAASEADRWGGGTLGPRVAFAAKSHIVRQPLDLAAADLMASALEQLHSFTGVGGAGGLLIDALGGAVNDRPPRATAFPHRNAVGVVQYHSYWHQFTDHRHIDRRRDWLRGVHATMQPHLGTGGYTNGMDPELTDWATAYHGDNYPRMQHVKAVYDPEELFTFPQAVTPQPAGP</sequence>
<dbReference type="InterPro" id="IPR036318">
    <property type="entry name" value="FAD-bd_PCMH-like_sf"/>
</dbReference>
<evidence type="ECO:0000256" key="4">
    <source>
        <dbReference type="ARBA" id="ARBA00022827"/>
    </source>
</evidence>
<dbReference type="InterPro" id="IPR012951">
    <property type="entry name" value="BBE"/>
</dbReference>
<feature type="domain" description="FAD-binding PCMH-type" evidence="6">
    <location>
        <begin position="544"/>
        <end position="716"/>
    </location>
</feature>
<dbReference type="Pfam" id="PF01565">
    <property type="entry name" value="FAD_binding_4"/>
    <property type="match status" value="1"/>
</dbReference>
<evidence type="ECO:0000313" key="7">
    <source>
        <dbReference type="EMBL" id="GAA2550757.1"/>
    </source>
</evidence>
<keyword evidence="4" id="KW-0274">FAD</keyword>
<keyword evidence="5" id="KW-0560">Oxidoreductase</keyword>
<keyword evidence="3" id="KW-0285">Flavoprotein</keyword>
<comment type="cofactor">
    <cofactor evidence="1">
        <name>FAD</name>
        <dbReference type="ChEBI" id="CHEBI:57692"/>
    </cofactor>
</comment>
<dbReference type="EMBL" id="BAAATM010000018">
    <property type="protein sequence ID" value="GAA2550757.1"/>
    <property type="molecule type" value="Genomic_DNA"/>
</dbReference>
<dbReference type="SUPFAM" id="SSF48239">
    <property type="entry name" value="Terpenoid cyclases/Protein prenyltransferases"/>
    <property type="match status" value="1"/>
</dbReference>
<evidence type="ECO:0000256" key="5">
    <source>
        <dbReference type="ARBA" id="ARBA00023002"/>
    </source>
</evidence>
<dbReference type="InterPro" id="IPR006093">
    <property type="entry name" value="Oxy_OxRdtase_FAD_BS"/>
</dbReference>
<dbReference type="Proteomes" id="UP001501095">
    <property type="component" value="Unassembled WGS sequence"/>
</dbReference>
<evidence type="ECO:0000256" key="3">
    <source>
        <dbReference type="ARBA" id="ARBA00022630"/>
    </source>
</evidence>
<dbReference type="PANTHER" id="PTHR42973">
    <property type="entry name" value="BINDING OXIDOREDUCTASE, PUTATIVE (AFU_ORTHOLOGUE AFUA_1G17690)-RELATED"/>
    <property type="match status" value="1"/>
</dbReference>
<evidence type="ECO:0000259" key="6">
    <source>
        <dbReference type="PROSITE" id="PS51387"/>
    </source>
</evidence>
<gene>
    <name evidence="7" type="ORF">GCM10010423_58850</name>
</gene>
<evidence type="ECO:0000313" key="8">
    <source>
        <dbReference type="Proteomes" id="UP001501095"/>
    </source>
</evidence>
<name>A0ABN3P191_9ACTN</name>
<protein>
    <recommendedName>
        <fullName evidence="6">FAD-binding PCMH-type domain-containing protein</fullName>
    </recommendedName>
</protein>
<comment type="caution">
    <text evidence="7">The sequence shown here is derived from an EMBL/GenBank/DDBJ whole genome shotgun (WGS) entry which is preliminary data.</text>
</comment>
<evidence type="ECO:0000256" key="1">
    <source>
        <dbReference type="ARBA" id="ARBA00001974"/>
    </source>
</evidence>
<dbReference type="InterPro" id="IPR008930">
    <property type="entry name" value="Terpenoid_cyclase/PrenylTrfase"/>
</dbReference>
<dbReference type="Pfam" id="PF08031">
    <property type="entry name" value="BBE"/>
    <property type="match status" value="1"/>
</dbReference>
<proteinExistence type="inferred from homology"/>
<organism evidence="7 8">
    <name type="scientific">Streptomyces levis</name>
    <dbReference type="NCBI Taxonomy" id="285566"/>
    <lineage>
        <taxon>Bacteria</taxon>
        <taxon>Bacillati</taxon>
        <taxon>Actinomycetota</taxon>
        <taxon>Actinomycetes</taxon>
        <taxon>Kitasatosporales</taxon>
        <taxon>Streptomycetaceae</taxon>
        <taxon>Streptomyces</taxon>
    </lineage>
</organism>
<dbReference type="PANTHER" id="PTHR42973:SF39">
    <property type="entry name" value="FAD-BINDING PCMH-TYPE DOMAIN-CONTAINING PROTEIN"/>
    <property type="match status" value="1"/>
</dbReference>
<dbReference type="Gene3D" id="3.40.462.20">
    <property type="match status" value="1"/>
</dbReference>
<dbReference type="RefSeq" id="WP_344541991.1">
    <property type="nucleotide sequence ID" value="NZ_BAAATM010000018.1"/>
</dbReference>
<dbReference type="Gene3D" id="3.30.465.10">
    <property type="match status" value="1"/>
</dbReference>
<comment type="similarity">
    <text evidence="2">Belongs to the oxygen-dependent FAD-linked oxidoreductase family.</text>
</comment>
<keyword evidence="8" id="KW-1185">Reference proteome</keyword>
<dbReference type="PROSITE" id="PS00862">
    <property type="entry name" value="OX2_COVAL_FAD"/>
    <property type="match status" value="1"/>
</dbReference>
<reference evidence="7 8" key="1">
    <citation type="journal article" date="2019" name="Int. J. Syst. Evol. Microbiol.">
        <title>The Global Catalogue of Microorganisms (GCM) 10K type strain sequencing project: providing services to taxonomists for standard genome sequencing and annotation.</title>
        <authorList>
            <consortium name="The Broad Institute Genomics Platform"/>
            <consortium name="The Broad Institute Genome Sequencing Center for Infectious Disease"/>
            <person name="Wu L."/>
            <person name="Ma J."/>
        </authorList>
    </citation>
    <scope>NUCLEOTIDE SEQUENCE [LARGE SCALE GENOMIC DNA]</scope>
    <source>
        <strain evidence="7 8">JCM 6924</strain>
    </source>
</reference>
<dbReference type="InterPro" id="IPR016169">
    <property type="entry name" value="FAD-bd_PCMH_sub2"/>
</dbReference>
<dbReference type="InterPro" id="IPR016166">
    <property type="entry name" value="FAD-bd_PCMH"/>
</dbReference>
<accession>A0ABN3P191</accession>
<evidence type="ECO:0000256" key="2">
    <source>
        <dbReference type="ARBA" id="ARBA00005466"/>
    </source>
</evidence>
<dbReference type="InterPro" id="IPR050416">
    <property type="entry name" value="FAD-linked_Oxidoreductase"/>
</dbReference>
<dbReference type="Gene3D" id="1.50.10.20">
    <property type="match status" value="1"/>
</dbReference>
<dbReference type="InterPro" id="IPR006094">
    <property type="entry name" value="Oxid_FAD_bind_N"/>
</dbReference>
<dbReference type="PROSITE" id="PS51387">
    <property type="entry name" value="FAD_PCMH"/>
    <property type="match status" value="1"/>
</dbReference>